<dbReference type="GO" id="GO:0008270">
    <property type="term" value="F:zinc ion binding"/>
    <property type="evidence" value="ECO:0007669"/>
    <property type="project" value="InterPro"/>
</dbReference>
<gene>
    <name evidence="2" type="ORF">MELIAE_LOCUS2673</name>
</gene>
<dbReference type="SMART" id="SM00868">
    <property type="entry name" value="zf-AD"/>
    <property type="match status" value="2"/>
</dbReference>
<evidence type="ECO:0000313" key="3">
    <source>
        <dbReference type="Proteomes" id="UP001154078"/>
    </source>
</evidence>
<accession>A0A9P0FBP3</accession>
<dbReference type="GO" id="GO:0005634">
    <property type="term" value="C:nucleus"/>
    <property type="evidence" value="ECO:0007669"/>
    <property type="project" value="InterPro"/>
</dbReference>
<organism evidence="2 3">
    <name type="scientific">Brassicogethes aeneus</name>
    <name type="common">Rape pollen beetle</name>
    <name type="synonym">Meligethes aeneus</name>
    <dbReference type="NCBI Taxonomy" id="1431903"/>
    <lineage>
        <taxon>Eukaryota</taxon>
        <taxon>Metazoa</taxon>
        <taxon>Ecdysozoa</taxon>
        <taxon>Arthropoda</taxon>
        <taxon>Hexapoda</taxon>
        <taxon>Insecta</taxon>
        <taxon>Pterygota</taxon>
        <taxon>Neoptera</taxon>
        <taxon>Endopterygota</taxon>
        <taxon>Coleoptera</taxon>
        <taxon>Polyphaga</taxon>
        <taxon>Cucujiformia</taxon>
        <taxon>Nitidulidae</taxon>
        <taxon>Meligethinae</taxon>
        <taxon>Brassicogethes</taxon>
    </lineage>
</organism>
<reference evidence="2" key="1">
    <citation type="submission" date="2021-12" db="EMBL/GenBank/DDBJ databases">
        <authorList>
            <person name="King R."/>
        </authorList>
    </citation>
    <scope>NUCLEOTIDE SEQUENCE</scope>
</reference>
<dbReference type="EMBL" id="OV121142">
    <property type="protein sequence ID" value="CAH0549563.1"/>
    <property type="molecule type" value="Genomic_DNA"/>
</dbReference>
<feature type="domain" description="ZAD" evidence="1">
    <location>
        <begin position="96"/>
        <end position="164"/>
    </location>
</feature>
<evidence type="ECO:0000259" key="1">
    <source>
        <dbReference type="SMART" id="SM00868"/>
    </source>
</evidence>
<dbReference type="AlphaFoldDB" id="A0A9P0FBP3"/>
<name>A0A9P0FBP3_BRAAE</name>
<dbReference type="InterPro" id="IPR012934">
    <property type="entry name" value="Znf_AD"/>
</dbReference>
<keyword evidence="3" id="KW-1185">Reference proteome</keyword>
<evidence type="ECO:0000313" key="2">
    <source>
        <dbReference type="EMBL" id="CAH0549563.1"/>
    </source>
</evidence>
<feature type="domain" description="ZAD" evidence="1">
    <location>
        <begin position="7"/>
        <end position="92"/>
    </location>
</feature>
<proteinExistence type="predicted"/>
<protein>
    <recommendedName>
        <fullName evidence="1">ZAD domain-containing protein</fullName>
    </recommendedName>
</protein>
<sequence length="670" mass="76164">MEENKIVCRLCLKQEFQQLSILLTQVLAVKNLVNGCSRVLLKQIIKECFPFMDMRKMINATTYICLPCYKSLSQFRGLKFKFMRAELELKERGSLKCRGCGNPRPTHKFYEFSSFHYFYTNLVHKFFNHSVKLVNLCTVCYNLINDAIPFGRQCYNTSRKIDIFIKTFKIKNKHLNMLYEVQQHFSHKLPYWDESMDFGNTFGANSTNIGNCTRVSSNSTTTSTVPYWNFNESTVGDNSTTNSSVPNCHFIESTNVGYGANSTTNSSVPNWHFNDSTNIGSTFGDNSANIGNSTGVSNNSTISGNGRQNTQIEIINLTEINIINNNNNNDDNSQGLNGTVESTTSNVVTKESTNKITDKQLGMPGNLLLKILKKNSGTYEIEKPKDLTDEPQENIVIDLTEDEPQEKAENVSENSNNYNITLNDISKEYEEDINSKKSEKDKTKSRKRHWTGYYYNCLFGTMQLFDFSFDHKGRPLNADWDKISQAFHVPFEALGIKFDVKKGWSRLTRMSMEYLASGRVKNSIQKSILKKVIDYTSLVLPESSKGVNVVGSVEVLSSEEEEKTMDVPDNINNNDETSEDYYKIISISDDSSSTDIETNKENTNLQETTKRKSLDLDTIREEINIEELLKLSGHVGLEDILKLSTQAKKAKMKDDETVDNKTDFDVIILD</sequence>
<dbReference type="Proteomes" id="UP001154078">
    <property type="component" value="Chromosome 11"/>
</dbReference>